<protein>
    <recommendedName>
        <fullName evidence="14">HPr kinase/phosphorylase</fullName>
        <shortName evidence="14">HPrK/P</shortName>
        <ecNumber evidence="14">2.7.11.-</ecNumber>
        <ecNumber evidence="14">2.7.4.-</ecNumber>
    </recommendedName>
    <alternativeName>
        <fullName evidence="14">HPr(Ser) kinase/phosphorylase</fullName>
    </alternativeName>
</protein>
<evidence type="ECO:0000256" key="7">
    <source>
        <dbReference type="ARBA" id="ARBA00022723"/>
    </source>
</evidence>
<keyword evidence="10 14" id="KW-0067">ATP-binding</keyword>
<sequence length="342" mass="38685">MAYYCFNNQDIKRRALCPVLDFFKHFQKPLKLKLHTPENSLKTNISHIGIHRPGLAMSGYLSVYNPDQIQMIGSTEWSYLESVGSEAREYIFAKLSEFRSPMWVLTHNLTPHQELLNMCVKQNVPLMTTELSTFDFAKETQRFLEQYFAEYTSVHASLVDVYGVGMLYVGDSNVGKSECVLDLVERGHRLVADDSVRITRIGDTLIGRSEALIKHHMEIRGIGIIDVKSMFGIKSVRRKKKIEVVIELQPWQQGMTYERTGLSNAYEEILGVKVPKVLIPVAPGKSLTVISEVIAMNALMKMNGVDAAKEFNANLLKVIQDKAQGLFKDDGFNDVLIGTTYE</sequence>
<dbReference type="Proteomes" id="UP000231134">
    <property type="component" value="Unassembled WGS sequence"/>
</dbReference>
<evidence type="ECO:0000256" key="1">
    <source>
        <dbReference type="ARBA" id="ARBA00001120"/>
    </source>
</evidence>
<dbReference type="NCBIfam" id="TIGR00679">
    <property type="entry name" value="hpr-ser"/>
    <property type="match status" value="1"/>
</dbReference>
<comment type="catalytic activity">
    <reaction evidence="13 14">
        <text>[HPr protein]-O-phospho-L-serine + phosphate + H(+) = [HPr protein]-L-serine + diphosphate</text>
        <dbReference type="Rhea" id="RHEA:46604"/>
        <dbReference type="Rhea" id="RHEA-COMP:11602"/>
        <dbReference type="Rhea" id="RHEA-COMP:11603"/>
        <dbReference type="ChEBI" id="CHEBI:15378"/>
        <dbReference type="ChEBI" id="CHEBI:29999"/>
        <dbReference type="ChEBI" id="CHEBI:33019"/>
        <dbReference type="ChEBI" id="CHEBI:43474"/>
        <dbReference type="ChEBI" id="CHEBI:83421"/>
    </reaction>
</comment>
<evidence type="ECO:0000256" key="4">
    <source>
        <dbReference type="ARBA" id="ARBA00011643"/>
    </source>
</evidence>
<keyword evidence="11 14" id="KW-0460">Magnesium</keyword>
<dbReference type="EMBL" id="PGEX01000001">
    <property type="protein sequence ID" value="PJJ41301.1"/>
    <property type="molecule type" value="Genomic_DNA"/>
</dbReference>
<organism evidence="17 18">
    <name type="scientific">Hallerella succinigenes</name>
    <dbReference type="NCBI Taxonomy" id="1896222"/>
    <lineage>
        <taxon>Bacteria</taxon>
        <taxon>Pseudomonadati</taxon>
        <taxon>Fibrobacterota</taxon>
        <taxon>Fibrobacteria</taxon>
        <taxon>Fibrobacterales</taxon>
        <taxon>Fibrobacteraceae</taxon>
        <taxon>Hallerella</taxon>
    </lineage>
</organism>
<dbReference type="HAMAP" id="MF_01249">
    <property type="entry name" value="HPr_kinase"/>
    <property type="match status" value="1"/>
</dbReference>
<evidence type="ECO:0000256" key="2">
    <source>
        <dbReference type="ARBA" id="ARBA00001946"/>
    </source>
</evidence>
<evidence type="ECO:0000256" key="5">
    <source>
        <dbReference type="ARBA" id="ARBA00022527"/>
    </source>
</evidence>
<dbReference type="RefSeq" id="WP_241899477.1">
    <property type="nucleotide sequence ID" value="NZ_JAQXKX010000005.1"/>
</dbReference>
<dbReference type="GO" id="GO:0000287">
    <property type="term" value="F:magnesium ion binding"/>
    <property type="evidence" value="ECO:0007669"/>
    <property type="project" value="UniProtKB-UniRule"/>
</dbReference>
<evidence type="ECO:0000313" key="18">
    <source>
        <dbReference type="Proteomes" id="UP000231134"/>
    </source>
</evidence>
<feature type="domain" description="HPr kinase/phosphorylase C-terminal" evidence="16">
    <location>
        <begin position="147"/>
        <end position="314"/>
    </location>
</feature>
<dbReference type="Pfam" id="PF02603">
    <property type="entry name" value="Hpr_kinase_N"/>
    <property type="match status" value="1"/>
</dbReference>
<comment type="cofactor">
    <cofactor evidence="2 14">
        <name>Mg(2+)</name>
        <dbReference type="ChEBI" id="CHEBI:18420"/>
    </cofactor>
</comment>
<keyword evidence="8 14" id="KW-0547">Nucleotide-binding</keyword>
<feature type="active site" evidence="14">
    <location>
        <position position="155"/>
    </location>
</feature>
<dbReference type="GO" id="GO:0006109">
    <property type="term" value="P:regulation of carbohydrate metabolic process"/>
    <property type="evidence" value="ECO:0007669"/>
    <property type="project" value="UniProtKB-UniRule"/>
</dbReference>
<evidence type="ECO:0000256" key="3">
    <source>
        <dbReference type="ARBA" id="ARBA00006883"/>
    </source>
</evidence>
<evidence type="ECO:0000313" key="17">
    <source>
        <dbReference type="EMBL" id="PJJ41301.1"/>
    </source>
</evidence>
<keyword evidence="12 14" id="KW-0511">Multifunctional enzyme</keyword>
<dbReference type="EC" id="2.7.4.-" evidence="14"/>
<dbReference type="InterPro" id="IPR028979">
    <property type="entry name" value="Ser_kin/Pase_Hpr-like_N_sf"/>
</dbReference>
<dbReference type="GO" id="GO:0004674">
    <property type="term" value="F:protein serine/threonine kinase activity"/>
    <property type="evidence" value="ECO:0007669"/>
    <property type="project" value="UniProtKB-KW"/>
</dbReference>
<evidence type="ECO:0000256" key="13">
    <source>
        <dbReference type="ARBA" id="ARBA00047657"/>
    </source>
</evidence>
<dbReference type="Pfam" id="PF07475">
    <property type="entry name" value="Hpr_kinase_C"/>
    <property type="match status" value="1"/>
</dbReference>
<comment type="catalytic activity">
    <reaction evidence="1 14">
        <text>[HPr protein]-L-serine + ATP = [HPr protein]-O-phospho-L-serine + ADP + H(+)</text>
        <dbReference type="Rhea" id="RHEA:46600"/>
        <dbReference type="Rhea" id="RHEA-COMP:11602"/>
        <dbReference type="Rhea" id="RHEA-COMP:11603"/>
        <dbReference type="ChEBI" id="CHEBI:15378"/>
        <dbReference type="ChEBI" id="CHEBI:29999"/>
        <dbReference type="ChEBI" id="CHEBI:30616"/>
        <dbReference type="ChEBI" id="CHEBI:83421"/>
        <dbReference type="ChEBI" id="CHEBI:456216"/>
    </reaction>
</comment>
<comment type="caution">
    <text evidence="14">Lacks conserved residue(s) required for the propagation of feature annotation.</text>
</comment>
<comment type="caution">
    <text evidence="17">The sequence shown here is derived from an EMBL/GenBank/DDBJ whole genome shotgun (WGS) entry which is preliminary data.</text>
</comment>
<feature type="active site" description="Proton acceptor; for phosphorylation activity. Proton donor; for dephosphorylation activity" evidence="14">
    <location>
        <position position="194"/>
    </location>
</feature>
<accession>A0A2M9A6F4</accession>
<comment type="miscellaneous">
    <text evidence="14">Both phosphorylation and phosphorolysis are carried out by the same active site and suggest a common mechanism for both reactions.</text>
</comment>
<feature type="region of interest" description="Important for the catalytic mechanism of dephosphorylation" evidence="14">
    <location>
        <begin position="280"/>
        <end position="285"/>
    </location>
</feature>
<feature type="active site" evidence="14">
    <location>
        <position position="259"/>
    </location>
</feature>
<keyword evidence="18" id="KW-1185">Reference proteome</keyword>
<keyword evidence="6 14" id="KW-0808">Transferase</keyword>
<dbReference type="PANTHER" id="PTHR30305">
    <property type="entry name" value="PROTEIN YJDM-RELATED"/>
    <property type="match status" value="1"/>
</dbReference>
<dbReference type="PANTHER" id="PTHR30305:SF1">
    <property type="entry name" value="HPR KINASE_PHOSPHORYLASE"/>
    <property type="match status" value="1"/>
</dbReference>
<gene>
    <name evidence="14" type="primary">hprK</name>
    <name evidence="17" type="ORF">BGX16_1263</name>
</gene>
<dbReference type="SUPFAM" id="SSF53795">
    <property type="entry name" value="PEP carboxykinase-like"/>
    <property type="match status" value="1"/>
</dbReference>
<dbReference type="SUPFAM" id="SSF75138">
    <property type="entry name" value="HprK N-terminal domain-like"/>
    <property type="match status" value="1"/>
</dbReference>
<dbReference type="Gene3D" id="3.40.1390.20">
    <property type="entry name" value="HprK N-terminal domain-like"/>
    <property type="match status" value="1"/>
</dbReference>
<evidence type="ECO:0000256" key="14">
    <source>
        <dbReference type="HAMAP-Rule" id="MF_01249"/>
    </source>
</evidence>
<evidence type="ECO:0000256" key="6">
    <source>
        <dbReference type="ARBA" id="ARBA00022679"/>
    </source>
</evidence>
<dbReference type="EC" id="2.7.11.-" evidence="14"/>
<comment type="subunit">
    <text evidence="4 14">Homohexamer.</text>
</comment>
<evidence type="ECO:0000256" key="10">
    <source>
        <dbReference type="ARBA" id="ARBA00022840"/>
    </source>
</evidence>
<name>A0A2M9A6F4_9BACT</name>
<dbReference type="InterPro" id="IPR003755">
    <property type="entry name" value="HPr(Ser)_kin/Pase"/>
</dbReference>
<feature type="binding site" evidence="14">
    <location>
        <position position="177"/>
    </location>
    <ligand>
        <name>Mg(2+)</name>
        <dbReference type="ChEBI" id="CHEBI:18420"/>
    </ligand>
</feature>
<dbReference type="InterPro" id="IPR027417">
    <property type="entry name" value="P-loop_NTPase"/>
</dbReference>
<dbReference type="InterPro" id="IPR011126">
    <property type="entry name" value="Hpr_kin/Pase_Hpr_N"/>
</dbReference>
<feature type="active site" evidence="14">
    <location>
        <position position="176"/>
    </location>
</feature>
<feature type="binding site" evidence="14">
    <location>
        <position position="218"/>
    </location>
    <ligand>
        <name>Mg(2+)</name>
        <dbReference type="ChEBI" id="CHEBI:18420"/>
    </ligand>
</feature>
<keyword evidence="7 14" id="KW-0479">Metal-binding</keyword>
<dbReference type="GO" id="GO:0000155">
    <property type="term" value="F:phosphorelay sensor kinase activity"/>
    <property type="evidence" value="ECO:0007669"/>
    <property type="project" value="InterPro"/>
</dbReference>
<evidence type="ECO:0000256" key="12">
    <source>
        <dbReference type="ARBA" id="ARBA00023268"/>
    </source>
</evidence>
<comment type="similarity">
    <text evidence="3 14">Belongs to the HPrK/P family.</text>
</comment>
<dbReference type="GO" id="GO:0004712">
    <property type="term" value="F:protein serine/threonine/tyrosine kinase activity"/>
    <property type="evidence" value="ECO:0007669"/>
    <property type="project" value="UniProtKB-UniRule"/>
</dbReference>
<evidence type="ECO:0000256" key="8">
    <source>
        <dbReference type="ARBA" id="ARBA00022741"/>
    </source>
</evidence>
<comment type="domain">
    <text evidence="14">The Walker A ATP-binding motif also binds Pi and PPi.</text>
</comment>
<evidence type="ECO:0000259" key="16">
    <source>
        <dbReference type="Pfam" id="PF07475"/>
    </source>
</evidence>
<evidence type="ECO:0000256" key="9">
    <source>
        <dbReference type="ARBA" id="ARBA00022777"/>
    </source>
</evidence>
<evidence type="ECO:0000259" key="15">
    <source>
        <dbReference type="Pfam" id="PF02603"/>
    </source>
</evidence>
<proteinExistence type="inferred from homology"/>
<feature type="region of interest" description="Important for the catalytic mechanism of both phosphorylation and dephosphorylation" evidence="14">
    <location>
        <begin position="217"/>
        <end position="226"/>
    </location>
</feature>
<dbReference type="GO" id="GO:0005524">
    <property type="term" value="F:ATP binding"/>
    <property type="evidence" value="ECO:0007669"/>
    <property type="project" value="UniProtKB-UniRule"/>
</dbReference>
<reference evidence="17 18" key="1">
    <citation type="submission" date="2017-11" db="EMBL/GenBank/DDBJ databases">
        <title>Animal gut microbial communities from fecal samples from Wisconsin, USA.</title>
        <authorList>
            <person name="Neumann A."/>
        </authorList>
    </citation>
    <scope>NUCLEOTIDE SEQUENCE [LARGE SCALE GENOMIC DNA]</scope>
    <source>
        <strain evidence="17 18">UWS3</strain>
    </source>
</reference>
<keyword evidence="9 14" id="KW-0418">Kinase</keyword>
<dbReference type="CDD" id="cd01918">
    <property type="entry name" value="HprK_C"/>
    <property type="match status" value="1"/>
</dbReference>
<dbReference type="Gene3D" id="3.40.50.300">
    <property type="entry name" value="P-loop containing nucleotide triphosphate hydrolases"/>
    <property type="match status" value="1"/>
</dbReference>
<dbReference type="FunFam" id="3.40.50.300:FF:000174">
    <property type="entry name" value="HPr kinase/phosphorylase"/>
    <property type="match status" value="1"/>
</dbReference>
<evidence type="ECO:0000256" key="11">
    <source>
        <dbReference type="ARBA" id="ARBA00022842"/>
    </source>
</evidence>
<feature type="domain" description="HPr(Ser) kinase/phosphorylase N-terminal" evidence="15">
    <location>
        <begin position="23"/>
        <end position="144"/>
    </location>
</feature>
<dbReference type="AlphaFoldDB" id="A0A2M9A6F4"/>
<comment type="function">
    <text evidence="14">Catalyzes the ATP- as well as the pyrophosphate-dependent phosphorylation of a specific serine residue in HPr, a phosphocarrier protein of the phosphoenolpyruvate-dependent sugar phosphotransferase system (PTS). HprK/P also catalyzes the pyrophosphate-producing, inorganic phosphate-dependent dephosphorylation (phosphorolysis) of seryl-phosphorylated HPr (P-Ser-HPr).</text>
</comment>
<dbReference type="InterPro" id="IPR011104">
    <property type="entry name" value="Hpr_kin/Pase_C"/>
</dbReference>
<keyword evidence="5 14" id="KW-0723">Serine/threonine-protein kinase</keyword>